<dbReference type="Proteomes" id="UP000600139">
    <property type="component" value="Unassembled WGS sequence"/>
</dbReference>
<feature type="chain" id="PRO_5036889117" evidence="1">
    <location>
        <begin position="22"/>
        <end position="108"/>
    </location>
</feature>
<name>A0A934R3C4_9BACT</name>
<evidence type="ECO:0000313" key="2">
    <source>
        <dbReference type="EMBL" id="MBK1814540.1"/>
    </source>
</evidence>
<organism evidence="2 3">
    <name type="scientific">Luteolibacter yonseiensis</name>
    <dbReference type="NCBI Taxonomy" id="1144680"/>
    <lineage>
        <taxon>Bacteria</taxon>
        <taxon>Pseudomonadati</taxon>
        <taxon>Verrucomicrobiota</taxon>
        <taxon>Verrucomicrobiia</taxon>
        <taxon>Verrucomicrobiales</taxon>
        <taxon>Verrucomicrobiaceae</taxon>
        <taxon>Luteolibacter</taxon>
    </lineage>
</organism>
<evidence type="ECO:0000256" key="1">
    <source>
        <dbReference type="SAM" id="SignalP"/>
    </source>
</evidence>
<accession>A0A934R3C4</accession>
<reference evidence="2" key="1">
    <citation type="submission" date="2021-01" db="EMBL/GenBank/DDBJ databases">
        <title>Modified the classification status of verrucomicrobia.</title>
        <authorList>
            <person name="Feng X."/>
        </authorList>
    </citation>
    <scope>NUCLEOTIDE SEQUENCE</scope>
    <source>
        <strain evidence="2">JCM 18052</strain>
    </source>
</reference>
<comment type="caution">
    <text evidence="2">The sequence shown here is derived from an EMBL/GenBank/DDBJ whole genome shotgun (WGS) entry which is preliminary data.</text>
</comment>
<proteinExistence type="predicted"/>
<dbReference type="EMBL" id="JAENIK010000004">
    <property type="protein sequence ID" value="MBK1814540.1"/>
    <property type="molecule type" value="Genomic_DNA"/>
</dbReference>
<dbReference type="RefSeq" id="WP_200349500.1">
    <property type="nucleotide sequence ID" value="NZ_BAABHZ010000010.1"/>
</dbReference>
<evidence type="ECO:0000313" key="3">
    <source>
        <dbReference type="Proteomes" id="UP000600139"/>
    </source>
</evidence>
<keyword evidence="3" id="KW-1185">Reference proteome</keyword>
<gene>
    <name evidence="2" type="ORF">JIN84_02875</name>
</gene>
<dbReference type="AlphaFoldDB" id="A0A934R3C4"/>
<sequence>MKTIIAAIAISAFTFMGTSVADARSHRHSSRVYVSSYTSCGAPVYKERYFVGYDRCGNEIWGTRLVRRPYRPVVRPVYTAPCPPPRCAPPRYGRGYGSTVTFQANFGR</sequence>
<protein>
    <submittedName>
        <fullName evidence="2">Uncharacterized protein</fullName>
    </submittedName>
</protein>
<feature type="signal peptide" evidence="1">
    <location>
        <begin position="1"/>
        <end position="21"/>
    </location>
</feature>
<keyword evidence="1" id="KW-0732">Signal</keyword>